<dbReference type="InterPro" id="IPR012675">
    <property type="entry name" value="Beta-grasp_dom_sf"/>
</dbReference>
<accession>A0A1F8GDJ8</accession>
<dbReference type="EMBL" id="MGKJ01000019">
    <property type="protein sequence ID" value="OGN23452.1"/>
    <property type="molecule type" value="Genomic_DNA"/>
</dbReference>
<feature type="domain" description="TGS" evidence="5">
    <location>
        <begin position="431"/>
        <end position="492"/>
    </location>
</feature>
<dbReference type="SUPFAM" id="SSF81301">
    <property type="entry name" value="Nucleotidyltransferase"/>
    <property type="match status" value="1"/>
</dbReference>
<dbReference type="GO" id="GO:0005886">
    <property type="term" value="C:plasma membrane"/>
    <property type="evidence" value="ECO:0007669"/>
    <property type="project" value="TreeGrafter"/>
</dbReference>
<dbReference type="FunFam" id="3.30.460.10:FF:000001">
    <property type="entry name" value="GTP pyrophosphokinase RelA"/>
    <property type="match status" value="1"/>
</dbReference>
<dbReference type="NCBIfam" id="TIGR00691">
    <property type="entry name" value="spoT_relA"/>
    <property type="match status" value="1"/>
</dbReference>
<protein>
    <recommendedName>
        <fullName evidence="8">TGS domain-containing protein</fullName>
    </recommendedName>
</protein>
<evidence type="ECO:0000256" key="1">
    <source>
        <dbReference type="ARBA" id="ARBA00025704"/>
    </source>
</evidence>
<evidence type="ECO:0000256" key="3">
    <source>
        <dbReference type="SAM" id="MobiDB-lite"/>
    </source>
</evidence>
<feature type="domain" description="HD" evidence="4">
    <location>
        <begin position="43"/>
        <end position="188"/>
    </location>
</feature>
<dbReference type="InterPro" id="IPR033655">
    <property type="entry name" value="TGS_RelA/SpoT"/>
</dbReference>
<dbReference type="PANTHER" id="PTHR21262:SF31">
    <property type="entry name" value="GTP PYROPHOSPHOKINASE"/>
    <property type="match status" value="1"/>
</dbReference>
<dbReference type="SUPFAM" id="SSF81271">
    <property type="entry name" value="TGS-like"/>
    <property type="match status" value="1"/>
</dbReference>
<dbReference type="InterPro" id="IPR004811">
    <property type="entry name" value="RelA/Spo_fam"/>
</dbReference>
<dbReference type="Pfam" id="PF04607">
    <property type="entry name" value="RelA_SpoT"/>
    <property type="match status" value="1"/>
</dbReference>
<dbReference type="InterPro" id="IPR003607">
    <property type="entry name" value="HD/PDEase_dom"/>
</dbReference>
<dbReference type="InterPro" id="IPR043519">
    <property type="entry name" value="NT_sf"/>
</dbReference>
<dbReference type="Proteomes" id="UP000178911">
    <property type="component" value="Unassembled WGS sequence"/>
</dbReference>
<dbReference type="InterPro" id="IPR006674">
    <property type="entry name" value="HD_domain"/>
</dbReference>
<dbReference type="InterPro" id="IPR012676">
    <property type="entry name" value="TGS-like"/>
</dbReference>
<reference evidence="6 7" key="1">
    <citation type="journal article" date="2016" name="Nat. Commun.">
        <title>Thousands of microbial genomes shed light on interconnected biogeochemical processes in an aquifer system.</title>
        <authorList>
            <person name="Anantharaman K."/>
            <person name="Brown C.T."/>
            <person name="Hug L.A."/>
            <person name="Sharon I."/>
            <person name="Castelle C.J."/>
            <person name="Probst A.J."/>
            <person name="Thomas B.C."/>
            <person name="Singh A."/>
            <person name="Wilkins M.J."/>
            <person name="Karaoz U."/>
            <person name="Brodie E.L."/>
            <person name="Williams K.H."/>
            <person name="Hubbard S.S."/>
            <person name="Banfield J.F."/>
        </authorList>
    </citation>
    <scope>NUCLEOTIDE SEQUENCE [LARGE SCALE GENOMIC DNA]</scope>
</reference>
<dbReference type="Gene3D" id="3.10.20.30">
    <property type="match status" value="1"/>
</dbReference>
<gene>
    <name evidence="6" type="ORF">A3A13_03510</name>
</gene>
<dbReference type="CDD" id="cd05399">
    <property type="entry name" value="NT_Rel-Spo_like"/>
    <property type="match status" value="1"/>
</dbReference>
<dbReference type="STRING" id="1802695.A3A13_03510"/>
<dbReference type="PROSITE" id="PS51880">
    <property type="entry name" value="TGS"/>
    <property type="match status" value="1"/>
</dbReference>
<evidence type="ECO:0000256" key="2">
    <source>
        <dbReference type="RuleBase" id="RU003847"/>
    </source>
</evidence>
<comment type="function">
    <text evidence="2">In eubacteria ppGpp (guanosine 3'-diphosphate 5'-diphosphate) is a mediator of the stringent response that coordinates a variety of cellular activities in response to changes in nutritional abundance.</text>
</comment>
<dbReference type="Gene3D" id="1.10.3210.10">
    <property type="entry name" value="Hypothetical protein af1432"/>
    <property type="match status" value="1"/>
</dbReference>
<dbReference type="Pfam" id="PF02824">
    <property type="entry name" value="TGS"/>
    <property type="match status" value="1"/>
</dbReference>
<organism evidence="6 7">
    <name type="scientific">Candidatus Yanofskybacteria bacterium RIFCSPLOWO2_01_FULL_43_22</name>
    <dbReference type="NCBI Taxonomy" id="1802695"/>
    <lineage>
        <taxon>Bacteria</taxon>
        <taxon>Candidatus Yanofskyibacteriota</taxon>
    </lineage>
</organism>
<evidence type="ECO:0000259" key="5">
    <source>
        <dbReference type="PROSITE" id="PS51880"/>
    </source>
</evidence>
<evidence type="ECO:0008006" key="8">
    <source>
        <dbReference type="Google" id="ProtNLM"/>
    </source>
</evidence>
<evidence type="ECO:0000259" key="4">
    <source>
        <dbReference type="PROSITE" id="PS51831"/>
    </source>
</evidence>
<dbReference type="SMART" id="SM00471">
    <property type="entry name" value="HDc"/>
    <property type="match status" value="1"/>
</dbReference>
<dbReference type="PANTHER" id="PTHR21262">
    <property type="entry name" value="GUANOSINE-3',5'-BIS DIPHOSPHATE 3'-PYROPHOSPHOHYDROLASE"/>
    <property type="match status" value="1"/>
</dbReference>
<comment type="caution">
    <text evidence="6">The sequence shown here is derived from an EMBL/GenBank/DDBJ whole genome shotgun (WGS) entry which is preliminary data.</text>
</comment>
<comment type="similarity">
    <text evidence="2">Belongs to the relA/spoT family.</text>
</comment>
<dbReference type="SUPFAM" id="SSF109604">
    <property type="entry name" value="HD-domain/PDEase-like"/>
    <property type="match status" value="1"/>
</dbReference>
<evidence type="ECO:0000313" key="7">
    <source>
        <dbReference type="Proteomes" id="UP000178911"/>
    </source>
</evidence>
<feature type="compositionally biased region" description="Basic and acidic residues" evidence="3">
    <location>
        <begin position="125"/>
        <end position="136"/>
    </location>
</feature>
<dbReference type="AlphaFoldDB" id="A0A1F8GDJ8"/>
<dbReference type="PROSITE" id="PS51831">
    <property type="entry name" value="HD"/>
    <property type="match status" value="1"/>
</dbReference>
<proteinExistence type="inferred from homology"/>
<feature type="region of interest" description="Disordered" evidence="3">
    <location>
        <begin position="115"/>
        <end position="155"/>
    </location>
</feature>
<dbReference type="Gene3D" id="3.30.460.10">
    <property type="entry name" value="Beta Polymerase, domain 2"/>
    <property type="match status" value="1"/>
</dbReference>
<dbReference type="FunFam" id="3.10.20.30:FF:000002">
    <property type="entry name" value="GTP pyrophosphokinase (RelA/SpoT)"/>
    <property type="match status" value="1"/>
</dbReference>
<dbReference type="CDD" id="cd01668">
    <property type="entry name" value="TGS_RSH"/>
    <property type="match status" value="1"/>
</dbReference>
<dbReference type="SMART" id="SM00954">
    <property type="entry name" value="RelA_SpoT"/>
    <property type="match status" value="1"/>
</dbReference>
<comment type="pathway">
    <text evidence="1">Purine metabolism.</text>
</comment>
<dbReference type="Pfam" id="PF13328">
    <property type="entry name" value="HD_4"/>
    <property type="match status" value="1"/>
</dbReference>
<evidence type="ECO:0000313" key="6">
    <source>
        <dbReference type="EMBL" id="OGN23452.1"/>
    </source>
</evidence>
<dbReference type="GO" id="GO:0015969">
    <property type="term" value="P:guanosine tetraphosphate metabolic process"/>
    <property type="evidence" value="ECO:0007669"/>
    <property type="project" value="InterPro"/>
</dbReference>
<dbReference type="InterPro" id="IPR004095">
    <property type="entry name" value="TGS"/>
</dbReference>
<dbReference type="InterPro" id="IPR007685">
    <property type="entry name" value="RelA_SpoT"/>
</dbReference>
<name>A0A1F8GDJ8_9BACT</name>
<sequence length="618" mass="69596">MFQLLEKILGSPGGKRDPGLIEKAYKFAEKAHSGQKRLSGEDYITHPLHVACFLADLGLDSPTIAAGLLHDVIEDSSITLGELKKEFGADIAFLVEGVTKLRKITDVANPAPSFSADPFDYTQGHPERSRMDDRHPPAGGRKGRAWSGASKEKPAHRGHLDSLKKMFFATAEDIRVILIKLADKYHNMETLKFMSKADQKRIALETLEIYAPIAARLGMGRLKGQLEDMAFPYVYPREYSWLLKKVKEKYADRINYTEKTKSIVKRFLKDAKVPVIDLHSRAKHYYSLYQKLKRKEMDPDKIHDLVAMRIIVPDIKSCYEALGVIHKHYRPLPGLIKDYIALPKPNGYQSLHTTIFCEKGRIVEIQIRTEHMHDYAENGIAAHWAYSEGGKIKPIAANAKEVEWVTQLKKFLEESKTGEGLANLKIDFFKNRIFAFTPKGDVKDLPEGATPIDFAYAIHTDLGHATKGARVGGKIVPLEYELKNGDVVEIIKGKEKRPSFDWLKIVRTTMAKKSITSWFRESGDIRVVKVAEEKTESKKPKTIKRKAGAIVTKIKEPLIAGQRGLMYKIAKCCNPEPGQKIAGYMTLTKGVSIHTHQCSNIKNAPEARLVSVVWDSKK</sequence>